<dbReference type="Proteomes" id="UP000252085">
    <property type="component" value="Unassembled WGS sequence"/>
</dbReference>
<keyword evidence="1" id="KW-0732">Signal</keyword>
<evidence type="ECO:0000313" key="3">
    <source>
        <dbReference type="Proteomes" id="UP000252085"/>
    </source>
</evidence>
<feature type="signal peptide" evidence="1">
    <location>
        <begin position="1"/>
        <end position="20"/>
    </location>
</feature>
<comment type="caution">
    <text evidence="2">The sequence shown here is derived from an EMBL/GenBank/DDBJ whole genome shotgun (WGS) entry which is preliminary data.</text>
</comment>
<name>A0A367RW04_NOSPU</name>
<dbReference type="EMBL" id="LXQE01000096">
    <property type="protein sequence ID" value="RCJ39392.1"/>
    <property type="molecule type" value="Genomic_DNA"/>
</dbReference>
<evidence type="ECO:0000313" key="2">
    <source>
        <dbReference type="EMBL" id="RCJ39392.1"/>
    </source>
</evidence>
<sequence length="201" mass="21024">MKNLVLSAIALATTSGLVFGTMPAASALSWSWNYSGTGVAANGTFTTNDTPNNLGFYLITGITGKRNGETITGLQPAGTPIPGNEPFNVDNLISLNTQQLTGDGFGYSTSGGNYSSPFFASFLPTPSYLEVFSAPPITPGFENLGLEDSELPISFSATIITVSEPTSIVSLLILGTLVGAPSLLKRHNLSKLTQKKLEKVS</sequence>
<accession>A0A367RW04</accession>
<dbReference type="AlphaFoldDB" id="A0A367RW04"/>
<evidence type="ECO:0000256" key="1">
    <source>
        <dbReference type="SAM" id="SignalP"/>
    </source>
</evidence>
<organism evidence="2 3">
    <name type="scientific">Nostoc punctiforme NIES-2108</name>
    <dbReference type="NCBI Taxonomy" id="1356359"/>
    <lineage>
        <taxon>Bacteria</taxon>
        <taxon>Bacillati</taxon>
        <taxon>Cyanobacteriota</taxon>
        <taxon>Cyanophyceae</taxon>
        <taxon>Nostocales</taxon>
        <taxon>Nostocaceae</taxon>
        <taxon>Nostoc</taxon>
    </lineage>
</organism>
<proteinExistence type="predicted"/>
<protein>
    <submittedName>
        <fullName evidence="2">PEP-CTERM sorting domain-containing protein</fullName>
    </submittedName>
</protein>
<feature type="chain" id="PRO_5016669783" evidence="1">
    <location>
        <begin position="21"/>
        <end position="201"/>
    </location>
</feature>
<reference evidence="2 3" key="1">
    <citation type="submission" date="2016-04" db="EMBL/GenBank/DDBJ databases">
        <authorList>
            <person name="Evans L.H."/>
            <person name="Alamgir A."/>
            <person name="Owens N."/>
            <person name="Weber N.D."/>
            <person name="Virtaneva K."/>
            <person name="Barbian K."/>
            <person name="Babar A."/>
            <person name="Rosenke K."/>
        </authorList>
    </citation>
    <scope>NUCLEOTIDE SEQUENCE [LARGE SCALE GENOMIC DNA]</scope>
    <source>
        <strain evidence="2">NIES-2108</strain>
    </source>
</reference>
<gene>
    <name evidence="2" type="ORF">A6769_06420</name>
</gene>